<dbReference type="PROSITE" id="PS50949">
    <property type="entry name" value="HTH_GNTR"/>
    <property type="match status" value="1"/>
</dbReference>
<name>A0A7Z0IKU9_9ACTN</name>
<sequence>MSTLADRTAAVLRRLTAEHRERGASRLPTERELAAGLGVSRTTLRSALDRLVREGDLRRGAGRKEGMFVTGVIDRPEDAIVGSACGQHTVCRDLNTVKGVPEMLNEQGYADSTTVLSARIEPAPRSAARALGLPPGSSVTSLRRVRYADGEPLSLEQLYLGGPHCERYLSTRLDSLYAGLRTDFGLVITAARETITLAVINASAGSLLQRTPGSTALRLERVAYDQARRPVEYSVDLFRADRTELRVHAGA</sequence>
<evidence type="ECO:0000256" key="3">
    <source>
        <dbReference type="ARBA" id="ARBA00023163"/>
    </source>
</evidence>
<dbReference type="SUPFAM" id="SSF64288">
    <property type="entry name" value="Chorismate lyase-like"/>
    <property type="match status" value="1"/>
</dbReference>
<dbReference type="InterPro" id="IPR036388">
    <property type="entry name" value="WH-like_DNA-bd_sf"/>
</dbReference>
<proteinExistence type="predicted"/>
<dbReference type="EMBL" id="JACBZS010000001">
    <property type="protein sequence ID" value="NYI70970.1"/>
    <property type="molecule type" value="Genomic_DNA"/>
</dbReference>
<dbReference type="GO" id="GO:0003677">
    <property type="term" value="F:DNA binding"/>
    <property type="evidence" value="ECO:0007669"/>
    <property type="project" value="UniProtKB-KW"/>
</dbReference>
<dbReference type="SMART" id="SM00345">
    <property type="entry name" value="HTH_GNTR"/>
    <property type="match status" value="1"/>
</dbReference>
<dbReference type="InterPro" id="IPR000524">
    <property type="entry name" value="Tscrpt_reg_HTH_GntR"/>
</dbReference>
<dbReference type="PANTHER" id="PTHR44846">
    <property type="entry name" value="MANNOSYL-D-GLYCERATE TRANSPORT/METABOLISM SYSTEM REPRESSOR MNGR-RELATED"/>
    <property type="match status" value="1"/>
</dbReference>
<comment type="caution">
    <text evidence="5">The sequence shown here is derived from an EMBL/GenBank/DDBJ whole genome shotgun (WGS) entry which is preliminary data.</text>
</comment>
<dbReference type="PRINTS" id="PR00035">
    <property type="entry name" value="HTHGNTR"/>
</dbReference>
<dbReference type="SUPFAM" id="SSF46785">
    <property type="entry name" value="Winged helix' DNA-binding domain"/>
    <property type="match status" value="1"/>
</dbReference>
<evidence type="ECO:0000256" key="1">
    <source>
        <dbReference type="ARBA" id="ARBA00023015"/>
    </source>
</evidence>
<accession>A0A7Z0IKU9</accession>
<dbReference type="Pfam" id="PF00392">
    <property type="entry name" value="GntR"/>
    <property type="match status" value="1"/>
</dbReference>
<dbReference type="InterPro" id="IPR036390">
    <property type="entry name" value="WH_DNA-bd_sf"/>
</dbReference>
<dbReference type="InterPro" id="IPR050679">
    <property type="entry name" value="Bact_HTH_transcr_reg"/>
</dbReference>
<evidence type="ECO:0000256" key="2">
    <source>
        <dbReference type="ARBA" id="ARBA00023125"/>
    </source>
</evidence>
<reference evidence="5 6" key="1">
    <citation type="submission" date="2020-07" db="EMBL/GenBank/DDBJ databases">
        <title>Sequencing the genomes of 1000 actinobacteria strains.</title>
        <authorList>
            <person name="Klenk H.-P."/>
        </authorList>
    </citation>
    <scope>NUCLEOTIDE SEQUENCE [LARGE SCALE GENOMIC DNA]</scope>
    <source>
        <strain evidence="5 6">DSM 103164</strain>
    </source>
</reference>
<dbReference type="Proteomes" id="UP000527616">
    <property type="component" value="Unassembled WGS sequence"/>
</dbReference>
<keyword evidence="1" id="KW-0805">Transcription regulation</keyword>
<keyword evidence="3" id="KW-0804">Transcription</keyword>
<dbReference type="GO" id="GO:0003700">
    <property type="term" value="F:DNA-binding transcription factor activity"/>
    <property type="evidence" value="ECO:0007669"/>
    <property type="project" value="InterPro"/>
</dbReference>
<dbReference type="PANTHER" id="PTHR44846:SF1">
    <property type="entry name" value="MANNOSYL-D-GLYCERATE TRANSPORT_METABOLISM SYSTEM REPRESSOR MNGR-RELATED"/>
    <property type="match status" value="1"/>
</dbReference>
<evidence type="ECO:0000259" key="4">
    <source>
        <dbReference type="PROSITE" id="PS50949"/>
    </source>
</evidence>
<dbReference type="AlphaFoldDB" id="A0A7Z0IKU9"/>
<evidence type="ECO:0000313" key="5">
    <source>
        <dbReference type="EMBL" id="NYI70970.1"/>
    </source>
</evidence>
<gene>
    <name evidence="5" type="ORF">GGQ54_001530</name>
</gene>
<keyword evidence="2" id="KW-0238">DNA-binding</keyword>
<protein>
    <submittedName>
        <fullName evidence="5">GntR family transcriptional regulator</fullName>
    </submittedName>
</protein>
<evidence type="ECO:0000313" key="6">
    <source>
        <dbReference type="Proteomes" id="UP000527616"/>
    </source>
</evidence>
<dbReference type="InterPro" id="IPR011663">
    <property type="entry name" value="UTRA"/>
</dbReference>
<dbReference type="GO" id="GO:0045892">
    <property type="term" value="P:negative regulation of DNA-templated transcription"/>
    <property type="evidence" value="ECO:0007669"/>
    <property type="project" value="TreeGrafter"/>
</dbReference>
<dbReference type="RefSeq" id="WP_179444859.1">
    <property type="nucleotide sequence ID" value="NZ_JACBZS010000001.1"/>
</dbReference>
<dbReference type="Pfam" id="PF07702">
    <property type="entry name" value="UTRA"/>
    <property type="match status" value="1"/>
</dbReference>
<dbReference type="InterPro" id="IPR028978">
    <property type="entry name" value="Chorismate_lyase_/UTRA_dom_sf"/>
</dbReference>
<feature type="domain" description="HTH gntR-type" evidence="4">
    <location>
        <begin position="2"/>
        <end position="72"/>
    </location>
</feature>
<organism evidence="5 6">
    <name type="scientific">Naumannella cuiyingiana</name>
    <dbReference type="NCBI Taxonomy" id="1347891"/>
    <lineage>
        <taxon>Bacteria</taxon>
        <taxon>Bacillati</taxon>
        <taxon>Actinomycetota</taxon>
        <taxon>Actinomycetes</taxon>
        <taxon>Propionibacteriales</taxon>
        <taxon>Propionibacteriaceae</taxon>
        <taxon>Naumannella</taxon>
    </lineage>
</organism>
<dbReference type="SMART" id="SM00866">
    <property type="entry name" value="UTRA"/>
    <property type="match status" value="1"/>
</dbReference>
<dbReference type="Gene3D" id="1.10.10.10">
    <property type="entry name" value="Winged helix-like DNA-binding domain superfamily/Winged helix DNA-binding domain"/>
    <property type="match status" value="1"/>
</dbReference>
<dbReference type="Gene3D" id="3.40.1410.10">
    <property type="entry name" value="Chorismate lyase-like"/>
    <property type="match status" value="1"/>
</dbReference>
<keyword evidence="6" id="KW-1185">Reference proteome</keyword>